<sequence>MVATQRLSWRQQLVEVVSAIAAMVTRWVASVVQSDGGRDDDGIRLMKMGVAVSCGGGGGRDGGGGVESVYADVVVRGNVRHVYPRVGVAIQARDCSRSRYLNVVVVPNTPFSTKMYEIEKFSYMYGGGTNTPFSQKDVAFLVEKCRESLVSLRVDSCYIGDVTQDISNAVNLQDFFSSIFYEDEQYSGFKLPSSIHNLGLIYFPESSIRFVNPLLDQLRELDLRWLDDPLPQVWSCQCYFLHRCPNLEVLHTDYVCGDIGLGCISKLCKKLRKLTVYSGTHVGLMVAAQGCPNLEYLHVELTNISNEALERIGSNLKNLRVFYIRVQQQEDEEYNTILPLDNRIRAMLIGCAKLERLSLDIYPEVLTNVGLGFIGKYGVNLRFLSLASIGGSDEGLMELSEGCPKLQKLKLTSCPFTDQAVKEFWLNVKSLRYIWFKSGNDIVLTLTHPDFDMCRTLVLQKMREQIARLKAEVEWAAQEAATVPDGSGSSSRMSSQSSQDYCSNKQAADMIREYEVEIAMWKAQAQRVARLNTIERQSYALLESEQTKCSNFKVKDLKINMLETRIKILEARLKLERHPEDHTCQSRAILYELLDDMENLCLE</sequence>
<dbReference type="PANTHER" id="PTHR16134">
    <property type="entry name" value="F-BOX/TPR REPEAT PROTEIN POF3"/>
    <property type="match status" value="1"/>
</dbReference>
<dbReference type="InterPro" id="IPR006553">
    <property type="entry name" value="Leu-rich_rpt_Cys-con_subtyp"/>
</dbReference>
<gene>
    <name evidence="1" type="ORF">Tco_0725807</name>
</gene>
<dbReference type="SMART" id="SM00367">
    <property type="entry name" value="LRR_CC"/>
    <property type="match status" value="2"/>
</dbReference>
<reference evidence="1" key="2">
    <citation type="submission" date="2022-01" db="EMBL/GenBank/DDBJ databases">
        <authorList>
            <person name="Yamashiro T."/>
            <person name="Shiraishi A."/>
            <person name="Satake H."/>
            <person name="Nakayama K."/>
        </authorList>
    </citation>
    <scope>NUCLEOTIDE SEQUENCE</scope>
</reference>
<dbReference type="SUPFAM" id="SSF52047">
    <property type="entry name" value="RNI-like"/>
    <property type="match status" value="1"/>
</dbReference>
<dbReference type="Proteomes" id="UP001151760">
    <property type="component" value="Unassembled WGS sequence"/>
</dbReference>
<proteinExistence type="predicted"/>
<dbReference type="Gene3D" id="3.80.10.10">
    <property type="entry name" value="Ribonuclease Inhibitor"/>
    <property type="match status" value="1"/>
</dbReference>
<reference evidence="1" key="1">
    <citation type="journal article" date="2022" name="Int. J. Mol. Sci.">
        <title>Draft Genome of Tanacetum Coccineum: Genomic Comparison of Closely Related Tanacetum-Family Plants.</title>
        <authorList>
            <person name="Yamashiro T."/>
            <person name="Shiraishi A."/>
            <person name="Nakayama K."/>
            <person name="Satake H."/>
        </authorList>
    </citation>
    <scope>NUCLEOTIDE SEQUENCE</scope>
</reference>
<comment type="caution">
    <text evidence="1">The sequence shown here is derived from an EMBL/GenBank/DDBJ whole genome shotgun (WGS) entry which is preliminary data.</text>
</comment>
<accession>A0ABQ4YET5</accession>
<dbReference type="EMBL" id="BQNB010010338">
    <property type="protein sequence ID" value="GJS75926.1"/>
    <property type="molecule type" value="Genomic_DNA"/>
</dbReference>
<protein>
    <submittedName>
        <fullName evidence="1">Zinc finger, CCHC-type containing protein</fullName>
    </submittedName>
</protein>
<dbReference type="InterPro" id="IPR032675">
    <property type="entry name" value="LRR_dom_sf"/>
</dbReference>
<name>A0ABQ4YET5_9ASTR</name>
<organism evidence="1 2">
    <name type="scientific">Tanacetum coccineum</name>
    <dbReference type="NCBI Taxonomy" id="301880"/>
    <lineage>
        <taxon>Eukaryota</taxon>
        <taxon>Viridiplantae</taxon>
        <taxon>Streptophyta</taxon>
        <taxon>Embryophyta</taxon>
        <taxon>Tracheophyta</taxon>
        <taxon>Spermatophyta</taxon>
        <taxon>Magnoliopsida</taxon>
        <taxon>eudicotyledons</taxon>
        <taxon>Gunneridae</taxon>
        <taxon>Pentapetalae</taxon>
        <taxon>asterids</taxon>
        <taxon>campanulids</taxon>
        <taxon>Asterales</taxon>
        <taxon>Asteraceae</taxon>
        <taxon>Asteroideae</taxon>
        <taxon>Anthemideae</taxon>
        <taxon>Anthemidinae</taxon>
        <taxon>Tanacetum</taxon>
    </lineage>
</organism>
<dbReference type="PANTHER" id="PTHR16134:SF43">
    <property type="entry name" value="CORONATINE-INSENSITIVE PROTEIN 1"/>
    <property type="match status" value="1"/>
</dbReference>
<keyword evidence="2" id="KW-1185">Reference proteome</keyword>
<evidence type="ECO:0000313" key="1">
    <source>
        <dbReference type="EMBL" id="GJS75926.1"/>
    </source>
</evidence>
<evidence type="ECO:0000313" key="2">
    <source>
        <dbReference type="Proteomes" id="UP001151760"/>
    </source>
</evidence>